<sequence>MEGIDTCIPDCPYCRHRPPPLHHFSFSSPPHCPNCLNHWYTFNYGFPATASSAYPYKSPPPESPPPLPPPPPSNLPPEPSKPPPPPHQVRRRRREPTRSRSEIEKACVEHFQKRRVEAKAYLSKVNIPIGENPAWSDPSLYLMGLQTCIVIIWTAMVIPSTLAEVIGGGNVEKAEAIQMSLFTAAVNTGLQVLFGSQLPVVMQISQAFINAAISIAVSINNKFGDTLTPRQRFEESMRRIQGASIIGSFLQIIIGYSGLVEIFVSKLDLVASIPLVTLTGLELRDRGFPQMMKCTAIGLPALAIMIFSTHLLPMLWKPKKTYNQSICWDHNLDCCCMDI</sequence>
<reference evidence="2" key="1">
    <citation type="journal article" date="2016" name="Nat. Biotechnol.">
        <title>Sequencing wild and cultivated cassava and related species reveals extensive interspecific hybridization and genetic diversity.</title>
        <authorList>
            <person name="Bredeson J.V."/>
            <person name="Lyons J.B."/>
            <person name="Prochnik S.E."/>
            <person name="Wu G.A."/>
            <person name="Ha C.M."/>
            <person name="Edsinger-Gonzales E."/>
            <person name="Grimwood J."/>
            <person name="Schmutz J."/>
            <person name="Rabbi I.Y."/>
            <person name="Egesi C."/>
            <person name="Nauluvula P."/>
            <person name="Lebot V."/>
            <person name="Ndunguru J."/>
            <person name="Mkamilo G."/>
            <person name="Bart R.S."/>
            <person name="Setter T.L."/>
            <person name="Gleadow R.M."/>
            <person name="Kulakow P."/>
            <person name="Ferguson M.E."/>
            <person name="Rounsley S."/>
            <person name="Rokhsar D.S."/>
        </authorList>
    </citation>
    <scope>NUCLEOTIDE SEQUENCE [LARGE SCALE GENOMIC DNA]</scope>
    <source>
        <strain evidence="2">cv. AM560-2</strain>
    </source>
</reference>
<proteinExistence type="predicted"/>
<protein>
    <submittedName>
        <fullName evidence="1">Uncharacterized protein</fullName>
    </submittedName>
</protein>
<accession>A0ACB7HCT4</accession>
<name>A0ACB7HCT4_MANES</name>
<dbReference type="EMBL" id="CM004393">
    <property type="protein sequence ID" value="KAG8650567.1"/>
    <property type="molecule type" value="Genomic_DNA"/>
</dbReference>
<keyword evidence="2" id="KW-1185">Reference proteome</keyword>
<dbReference type="Proteomes" id="UP000091857">
    <property type="component" value="Chromosome 7"/>
</dbReference>
<evidence type="ECO:0000313" key="1">
    <source>
        <dbReference type="EMBL" id="KAG8650567.1"/>
    </source>
</evidence>
<organism evidence="1 2">
    <name type="scientific">Manihot esculenta</name>
    <name type="common">Cassava</name>
    <name type="synonym">Jatropha manihot</name>
    <dbReference type="NCBI Taxonomy" id="3983"/>
    <lineage>
        <taxon>Eukaryota</taxon>
        <taxon>Viridiplantae</taxon>
        <taxon>Streptophyta</taxon>
        <taxon>Embryophyta</taxon>
        <taxon>Tracheophyta</taxon>
        <taxon>Spermatophyta</taxon>
        <taxon>Magnoliopsida</taxon>
        <taxon>eudicotyledons</taxon>
        <taxon>Gunneridae</taxon>
        <taxon>Pentapetalae</taxon>
        <taxon>rosids</taxon>
        <taxon>fabids</taxon>
        <taxon>Malpighiales</taxon>
        <taxon>Euphorbiaceae</taxon>
        <taxon>Crotonoideae</taxon>
        <taxon>Manihoteae</taxon>
        <taxon>Manihot</taxon>
    </lineage>
</organism>
<evidence type="ECO:0000313" key="2">
    <source>
        <dbReference type="Proteomes" id="UP000091857"/>
    </source>
</evidence>
<gene>
    <name evidence="1" type="ORF">MANES_07G055440v8</name>
</gene>
<comment type="caution">
    <text evidence="1">The sequence shown here is derived from an EMBL/GenBank/DDBJ whole genome shotgun (WGS) entry which is preliminary data.</text>
</comment>